<proteinExistence type="predicted"/>
<evidence type="ECO:0000313" key="3">
    <source>
        <dbReference type="EMBL" id="KAF7275152.1"/>
    </source>
</evidence>
<feature type="compositionally biased region" description="Basic and acidic residues" evidence="2">
    <location>
        <begin position="524"/>
        <end position="533"/>
    </location>
</feature>
<dbReference type="EMBL" id="JAACXV010011195">
    <property type="protein sequence ID" value="KAF7275152.1"/>
    <property type="molecule type" value="Genomic_DNA"/>
</dbReference>
<dbReference type="AlphaFoldDB" id="A0A834I9X9"/>
<organism evidence="3 4">
    <name type="scientific">Rhynchophorus ferrugineus</name>
    <name type="common">Red palm weevil</name>
    <name type="synonym">Curculio ferrugineus</name>
    <dbReference type="NCBI Taxonomy" id="354439"/>
    <lineage>
        <taxon>Eukaryota</taxon>
        <taxon>Metazoa</taxon>
        <taxon>Ecdysozoa</taxon>
        <taxon>Arthropoda</taxon>
        <taxon>Hexapoda</taxon>
        <taxon>Insecta</taxon>
        <taxon>Pterygota</taxon>
        <taxon>Neoptera</taxon>
        <taxon>Endopterygota</taxon>
        <taxon>Coleoptera</taxon>
        <taxon>Polyphaga</taxon>
        <taxon>Cucujiformia</taxon>
        <taxon>Curculionidae</taxon>
        <taxon>Dryophthorinae</taxon>
        <taxon>Rhynchophorus</taxon>
    </lineage>
</organism>
<keyword evidence="1" id="KW-0175">Coiled coil</keyword>
<feature type="non-terminal residue" evidence="3">
    <location>
        <position position="1"/>
    </location>
</feature>
<keyword evidence="4" id="KW-1185">Reference proteome</keyword>
<evidence type="ECO:0000256" key="1">
    <source>
        <dbReference type="SAM" id="Coils"/>
    </source>
</evidence>
<dbReference type="OrthoDB" id="8193595at2759"/>
<feature type="compositionally biased region" description="Low complexity" evidence="2">
    <location>
        <begin position="678"/>
        <end position="696"/>
    </location>
</feature>
<feature type="region of interest" description="Disordered" evidence="2">
    <location>
        <begin position="625"/>
        <end position="645"/>
    </location>
</feature>
<name>A0A834I9X9_RHYFE</name>
<feature type="compositionally biased region" description="Basic and acidic residues" evidence="2">
    <location>
        <begin position="437"/>
        <end position="453"/>
    </location>
</feature>
<feature type="compositionally biased region" description="Basic and acidic residues" evidence="2">
    <location>
        <begin position="806"/>
        <end position="817"/>
    </location>
</feature>
<evidence type="ECO:0000313" key="4">
    <source>
        <dbReference type="Proteomes" id="UP000625711"/>
    </source>
</evidence>
<evidence type="ECO:0000256" key="2">
    <source>
        <dbReference type="SAM" id="MobiDB-lite"/>
    </source>
</evidence>
<feature type="region of interest" description="Disordered" evidence="2">
    <location>
        <begin position="391"/>
        <end position="601"/>
    </location>
</feature>
<feature type="compositionally biased region" description="Polar residues" evidence="2">
    <location>
        <begin position="748"/>
        <end position="762"/>
    </location>
</feature>
<dbReference type="Proteomes" id="UP000625711">
    <property type="component" value="Unassembled WGS sequence"/>
</dbReference>
<reference evidence="3" key="1">
    <citation type="submission" date="2020-08" db="EMBL/GenBank/DDBJ databases">
        <title>Genome sequencing and assembly of the red palm weevil Rhynchophorus ferrugineus.</title>
        <authorList>
            <person name="Dias G.B."/>
            <person name="Bergman C.M."/>
            <person name="Manee M."/>
        </authorList>
    </citation>
    <scope>NUCLEOTIDE SEQUENCE</scope>
    <source>
        <strain evidence="3">AA-2017</strain>
        <tissue evidence="3">Whole larva</tissue>
    </source>
</reference>
<feature type="compositionally biased region" description="Basic and acidic residues" evidence="2">
    <location>
        <begin position="824"/>
        <end position="837"/>
    </location>
</feature>
<accession>A0A834I9X9</accession>
<feature type="compositionally biased region" description="Polar residues" evidence="2">
    <location>
        <begin position="498"/>
        <end position="509"/>
    </location>
</feature>
<feature type="region of interest" description="Disordered" evidence="2">
    <location>
        <begin position="676"/>
        <end position="852"/>
    </location>
</feature>
<protein>
    <submittedName>
        <fullName evidence="3">Uncharacterized protein</fullName>
    </submittedName>
</protein>
<feature type="coiled-coil region" evidence="1">
    <location>
        <begin position="129"/>
        <end position="163"/>
    </location>
</feature>
<feature type="compositionally biased region" description="Basic residues" evidence="2">
    <location>
        <begin position="413"/>
        <end position="423"/>
    </location>
</feature>
<sequence>AYSFVKAVPASNHNIREVQGLGLVGGNQYNLVQQAPINYVNQFAAPGTAAYQRPSFLFAKPVQNDEYTRNLVPPPPARPQQNKDNTKISLYSFKEGPLTDASSNYPQFGVRSNQFAPQVSPIFDYTQQVQQQQLQQQAQQQQLQQLQQQQLLQQQQRQSLKTKEQTVDVQVTKENVKQYSQTGPSSFGVLPGRNNFPIEFVDYDFHSVKAKPTNLPNTLTYEVTEGKWLDTSSQQYQFHPLNPFIQSPKVTNLQQQQQVNARPGILFQAETLPTKQPVFQQTPIVDLSVPAFLPTPYRPLAAVVPTIATESDVSTVFNKVTSKMNQYKNQNAVANNNNPLYFNIKDVSTHYPVVGKPEIQSEASTNTPLPTNENAEISNDITTQKEFEYFNTRRPTQETTRPTVTRDPTKARITNRRRPRPRRPTTTTEEPVVEMYELVKENIEETPVETERPVRRRRPRPTTVKPRTEDDNEQQTSKPEEQNTSKQRGRYRFRPREPSTNPNENNGLTLPQRKRFRPSFTENIVRDSAKPSMEESTESSYETQQNSFENYPVPFPSHIQERPSGQENNDEETRNQPFIEEIHPGTQRIETSNEEVGDGSRVHVPENEIDYTTQAVIEPLESSEEIVTTTTTTQPTTTTTEAVTARTHRIRVRPNKFDNSNRPRFSVKDYRQRLNQLTSTTPTTTTEENVKSTTENVRLRFQNRIRTRPPVSPTTASNRMDEDSTEDSLTTTSPRPKFKPNQPRYHATTDSDNIITENSVKAVNTRLRPFGKQRTTTEATTVGPKVTIRPNFFANRRRSGYPSLKSRLENKNRNDDTKQDEDSDTKPNSEEEAEVQKVAESGAPETSTITPEFTLNQATSDTVVDILNAPTEPVTDEELKVDDLMHSQRVSDLTSSFKDYDKPGLFNSVAPTSRSIPNYFTLSTEDPILPIEAFFPNLKEKDKTKER</sequence>
<comment type="caution">
    <text evidence="3">The sequence shown here is derived from an EMBL/GenBank/DDBJ whole genome shotgun (WGS) entry which is preliminary data.</text>
</comment>
<gene>
    <name evidence="3" type="ORF">GWI33_012135</name>
</gene>
<feature type="compositionally biased region" description="Low complexity" evidence="2">
    <location>
        <begin position="628"/>
        <end position="645"/>
    </location>
</feature>
<feature type="compositionally biased region" description="Low complexity" evidence="2">
    <location>
        <begin position="392"/>
        <end position="406"/>
    </location>
</feature>